<accession>A0A8H3M5W5</accession>
<evidence type="ECO:0000256" key="5">
    <source>
        <dbReference type="ARBA" id="ARBA00022989"/>
    </source>
</evidence>
<evidence type="ECO:0000256" key="3">
    <source>
        <dbReference type="ARBA" id="ARBA00022692"/>
    </source>
</evidence>
<feature type="compositionally biased region" description="Basic and acidic residues" evidence="7">
    <location>
        <begin position="585"/>
        <end position="601"/>
    </location>
</feature>
<reference evidence="11" key="1">
    <citation type="submission" date="2019-10" db="EMBL/GenBank/DDBJ databases">
        <title>Conservation and host-specific expression of non-tandemly repeated heterogenous ribosome RNA gene in arbuscular mycorrhizal fungi.</title>
        <authorList>
            <person name="Maeda T."/>
            <person name="Kobayashi Y."/>
            <person name="Nakagawa T."/>
            <person name="Ezawa T."/>
            <person name="Yamaguchi K."/>
            <person name="Bino T."/>
            <person name="Nishimoto Y."/>
            <person name="Shigenobu S."/>
            <person name="Kawaguchi M."/>
        </authorList>
    </citation>
    <scope>NUCLEOTIDE SEQUENCE</scope>
    <source>
        <strain evidence="11">HR1</strain>
    </source>
</reference>
<dbReference type="GO" id="GO:0016020">
    <property type="term" value="C:membrane"/>
    <property type="evidence" value="ECO:0007669"/>
    <property type="project" value="UniProtKB-SubCell"/>
</dbReference>
<evidence type="ECO:0000256" key="4">
    <source>
        <dbReference type="ARBA" id="ARBA00022729"/>
    </source>
</evidence>
<evidence type="ECO:0000256" key="1">
    <source>
        <dbReference type="ARBA" id="ARBA00004141"/>
    </source>
</evidence>
<dbReference type="InterPro" id="IPR009637">
    <property type="entry name" value="GPR107/GPR108-like"/>
</dbReference>
<organism evidence="11 12">
    <name type="scientific">Rhizophagus clarus</name>
    <dbReference type="NCBI Taxonomy" id="94130"/>
    <lineage>
        <taxon>Eukaryota</taxon>
        <taxon>Fungi</taxon>
        <taxon>Fungi incertae sedis</taxon>
        <taxon>Mucoromycota</taxon>
        <taxon>Glomeromycotina</taxon>
        <taxon>Glomeromycetes</taxon>
        <taxon>Glomerales</taxon>
        <taxon>Glomeraceae</taxon>
        <taxon>Rhizophagus</taxon>
    </lineage>
</organism>
<sequence>MNVYKEVTVAIAGIVYTSDLKDLRAVLKRFKDKHLLVSRQHRRKSRKKKLKIAKWTGRKSKFEIAIFVAVVVITADVFFIRKSAFNLCANEDYLVNILDQKCSLMYQKSAIVGGKDSVIALKLNPDDSATTGNVATVIAEWKDYYKIGYKLEDGKEVLICTQDAIDMNYCSESQKNNFIIPINETTSIVTHLFNTSSKDTYTFNYPINKTGFYCVAASPIDENTDVQYLVTVDWRNPYGELPASEYPKLPFYGTLSLIYLAIGIVWMTLSIIHWRDILPVQNYISGVILFLMLEMAFNWGYWENYNTYGRSSTFLIILVAILNAGRNSISFFMLLIVCMGYGVVKPTLGSTMNKCRALAATHFLFGIIYSAGTMLLDPENANPLVFLVIFPLALTMTAFYIWTLQSITNTLQTLEIRKQTVKSLMYKRLYRLLVFSVAVLGVFFFINMINYLRREDPDWIPVYWRWRWFLLDGWLNILYLIVFCVILIIWRPTRNNKRFAMSEELTQEDPYELENNLRAAENIGYENVKFRSEIHNDSGSAIFDIGDEHDDDDDEFSNKWDDESTVRASHGDSPANHEVTSQRVNNEENQDHIEQEISKLN</sequence>
<proteinExistence type="inferred from homology"/>
<dbReference type="InterPro" id="IPR053938">
    <property type="entry name" value="PTM1-like_N"/>
</dbReference>
<feature type="transmembrane region" description="Helical" evidence="8">
    <location>
        <begin position="384"/>
        <end position="408"/>
    </location>
</feature>
<evidence type="ECO:0000259" key="10">
    <source>
        <dbReference type="Pfam" id="PF21902"/>
    </source>
</evidence>
<dbReference type="InterPro" id="IPR053937">
    <property type="entry name" value="GOST_TM"/>
</dbReference>
<keyword evidence="3 8" id="KW-0812">Transmembrane</keyword>
<dbReference type="OrthoDB" id="19932at2759"/>
<evidence type="ECO:0000313" key="11">
    <source>
        <dbReference type="EMBL" id="GES98620.1"/>
    </source>
</evidence>
<comment type="subcellular location">
    <subcellularLocation>
        <location evidence="1">Membrane</location>
        <topology evidence="1">Multi-pass membrane protein</topology>
    </subcellularLocation>
</comment>
<dbReference type="GO" id="GO:0042147">
    <property type="term" value="P:retrograde transport, endosome to Golgi"/>
    <property type="evidence" value="ECO:0007669"/>
    <property type="project" value="TreeGrafter"/>
</dbReference>
<comment type="similarity">
    <text evidence="2">Belongs to the LU7TM family.</text>
</comment>
<feature type="transmembrane region" description="Helical" evidence="8">
    <location>
        <begin position="283"/>
        <end position="302"/>
    </location>
</feature>
<feature type="transmembrane region" description="Helical" evidence="8">
    <location>
        <begin position="251"/>
        <end position="271"/>
    </location>
</feature>
<dbReference type="PANTHER" id="PTHR21229:SF1">
    <property type="entry name" value="GH17801P"/>
    <property type="match status" value="1"/>
</dbReference>
<dbReference type="GO" id="GO:0005829">
    <property type="term" value="C:cytosol"/>
    <property type="evidence" value="ECO:0007669"/>
    <property type="project" value="GOC"/>
</dbReference>
<dbReference type="Pfam" id="PF06814">
    <property type="entry name" value="GOST_TM"/>
    <property type="match status" value="1"/>
</dbReference>
<dbReference type="Proteomes" id="UP000615446">
    <property type="component" value="Unassembled WGS sequence"/>
</dbReference>
<keyword evidence="11" id="KW-0675">Receptor</keyword>
<keyword evidence="6 8" id="KW-0472">Membrane</keyword>
<feature type="transmembrane region" description="Helical" evidence="8">
    <location>
        <begin position="355"/>
        <end position="372"/>
    </location>
</feature>
<feature type="transmembrane region" description="Helical" evidence="8">
    <location>
        <begin position="62"/>
        <end position="80"/>
    </location>
</feature>
<feature type="transmembrane region" description="Helical" evidence="8">
    <location>
        <begin position="314"/>
        <end position="343"/>
    </location>
</feature>
<dbReference type="AlphaFoldDB" id="A0A8H3M5W5"/>
<feature type="compositionally biased region" description="Basic and acidic residues" evidence="7">
    <location>
        <begin position="556"/>
        <end position="565"/>
    </location>
</feature>
<keyword evidence="4" id="KW-0732">Signal</keyword>
<protein>
    <submittedName>
        <fullName evidence="11">Lung seven transmembrane receptor-domain-containing protein</fullName>
    </submittedName>
</protein>
<evidence type="ECO:0000256" key="6">
    <source>
        <dbReference type="ARBA" id="ARBA00023136"/>
    </source>
</evidence>
<feature type="region of interest" description="Disordered" evidence="7">
    <location>
        <begin position="552"/>
        <end position="601"/>
    </location>
</feature>
<evidence type="ECO:0000259" key="9">
    <source>
        <dbReference type="Pfam" id="PF06814"/>
    </source>
</evidence>
<evidence type="ECO:0000256" key="2">
    <source>
        <dbReference type="ARBA" id="ARBA00007883"/>
    </source>
</evidence>
<evidence type="ECO:0000256" key="7">
    <source>
        <dbReference type="SAM" id="MobiDB-lite"/>
    </source>
</evidence>
<gene>
    <name evidence="11" type="ORF">RCL2_002515600</name>
</gene>
<keyword evidence="5 8" id="KW-1133">Transmembrane helix</keyword>
<dbReference type="PANTHER" id="PTHR21229">
    <property type="entry name" value="LUNG SEVEN TRANSMEMBRANE RECEPTOR"/>
    <property type="match status" value="1"/>
</dbReference>
<dbReference type="GO" id="GO:0005794">
    <property type="term" value="C:Golgi apparatus"/>
    <property type="evidence" value="ECO:0007669"/>
    <property type="project" value="TreeGrafter"/>
</dbReference>
<feature type="transmembrane region" description="Helical" evidence="8">
    <location>
        <begin position="429"/>
        <end position="449"/>
    </location>
</feature>
<feature type="domain" description="PTM1-like N-terminal" evidence="10">
    <location>
        <begin position="100"/>
        <end position="236"/>
    </location>
</feature>
<dbReference type="EMBL" id="BLAL01000274">
    <property type="protein sequence ID" value="GES98620.1"/>
    <property type="molecule type" value="Genomic_DNA"/>
</dbReference>
<dbReference type="Pfam" id="PF21902">
    <property type="entry name" value="PTM1-like_N"/>
    <property type="match status" value="1"/>
</dbReference>
<name>A0A8H3M5W5_9GLOM</name>
<evidence type="ECO:0000313" key="12">
    <source>
        <dbReference type="Proteomes" id="UP000615446"/>
    </source>
</evidence>
<evidence type="ECO:0000256" key="8">
    <source>
        <dbReference type="SAM" id="Phobius"/>
    </source>
</evidence>
<comment type="caution">
    <text evidence="11">The sequence shown here is derived from an EMBL/GenBank/DDBJ whole genome shotgun (WGS) entry which is preliminary data.</text>
</comment>
<feature type="domain" description="GOST seven transmembrane" evidence="9">
    <location>
        <begin position="247"/>
        <end position="497"/>
    </location>
</feature>
<feature type="transmembrane region" description="Helical" evidence="8">
    <location>
        <begin position="469"/>
        <end position="490"/>
    </location>
</feature>